<feature type="domain" description="TonB-dependent receptor-like beta-barrel" evidence="17">
    <location>
        <begin position="348"/>
        <end position="750"/>
    </location>
</feature>
<protein>
    <submittedName>
        <fullName evidence="19">Ferrichrome receptor FcuA</fullName>
    </submittedName>
</protein>
<evidence type="ECO:0000256" key="13">
    <source>
        <dbReference type="ARBA" id="ARBA00023237"/>
    </source>
</evidence>
<feature type="domain" description="TonB-dependent receptor plug" evidence="18">
    <location>
        <begin position="137"/>
        <end position="234"/>
    </location>
</feature>
<evidence type="ECO:0000256" key="8">
    <source>
        <dbReference type="ARBA" id="ARBA00023004"/>
    </source>
</evidence>
<dbReference type="PROSITE" id="PS01156">
    <property type="entry name" value="TONB_DEPENDENT_REC_2"/>
    <property type="match status" value="1"/>
</dbReference>
<evidence type="ECO:0000256" key="11">
    <source>
        <dbReference type="ARBA" id="ARBA00023136"/>
    </source>
</evidence>
<evidence type="ECO:0000313" key="19">
    <source>
        <dbReference type="EMBL" id="OCL99592.1"/>
    </source>
</evidence>
<comment type="subcellular location">
    <subcellularLocation>
        <location evidence="1 14">Cell outer membrane</location>
        <topology evidence="1 14">Multi-pass membrane protein</topology>
    </subcellularLocation>
</comment>
<dbReference type="PANTHER" id="PTHR32552:SF82">
    <property type="entry name" value="FCUA PROTEIN"/>
    <property type="match status" value="1"/>
</dbReference>
<keyword evidence="9" id="KW-0406">Ion transport</keyword>
<evidence type="ECO:0000256" key="10">
    <source>
        <dbReference type="ARBA" id="ARBA00023077"/>
    </source>
</evidence>
<dbReference type="EMBL" id="LCUJ01000002">
    <property type="protein sequence ID" value="OCL99592.1"/>
    <property type="molecule type" value="Genomic_DNA"/>
</dbReference>
<keyword evidence="4 14" id="KW-1134">Transmembrane beta strand</keyword>
<evidence type="ECO:0000256" key="15">
    <source>
        <dbReference type="RuleBase" id="RU003357"/>
    </source>
</evidence>
<keyword evidence="11 14" id="KW-0472">Membrane</keyword>
<dbReference type="AlphaFoldDB" id="A0A1C0B7T8"/>
<name>A0A1C0B7T8_9BACT</name>
<proteinExistence type="inferred from homology"/>
<dbReference type="Pfam" id="PF00593">
    <property type="entry name" value="TonB_dep_Rec_b-barrel"/>
    <property type="match status" value="1"/>
</dbReference>
<accession>A0A1C0B7T8</accession>
<evidence type="ECO:0000256" key="5">
    <source>
        <dbReference type="ARBA" id="ARBA00022496"/>
    </source>
</evidence>
<evidence type="ECO:0000256" key="1">
    <source>
        <dbReference type="ARBA" id="ARBA00004571"/>
    </source>
</evidence>
<evidence type="ECO:0000256" key="14">
    <source>
        <dbReference type="PROSITE-ProRule" id="PRU01360"/>
    </source>
</evidence>
<dbReference type="InterPro" id="IPR012910">
    <property type="entry name" value="Plug_dom"/>
</dbReference>
<dbReference type="PANTHER" id="PTHR32552">
    <property type="entry name" value="FERRICHROME IRON RECEPTOR-RELATED"/>
    <property type="match status" value="1"/>
</dbReference>
<dbReference type="InterPro" id="IPR000531">
    <property type="entry name" value="Beta-barrel_TonB"/>
</dbReference>
<dbReference type="Proteomes" id="UP000093281">
    <property type="component" value="Unassembled WGS sequence"/>
</dbReference>
<keyword evidence="6 14" id="KW-0812">Transmembrane</keyword>
<dbReference type="GO" id="GO:0038023">
    <property type="term" value="F:signaling receptor activity"/>
    <property type="evidence" value="ECO:0007669"/>
    <property type="project" value="InterPro"/>
</dbReference>
<keyword evidence="3 14" id="KW-0813">Transport</keyword>
<keyword evidence="12 19" id="KW-0675">Receptor</keyword>
<evidence type="ECO:0000259" key="18">
    <source>
        <dbReference type="Pfam" id="PF07715"/>
    </source>
</evidence>
<evidence type="ECO:0000256" key="7">
    <source>
        <dbReference type="ARBA" id="ARBA00022729"/>
    </source>
</evidence>
<keyword evidence="5" id="KW-0410">Iron transport</keyword>
<feature type="chain" id="PRO_5008643514" evidence="16">
    <location>
        <begin position="21"/>
        <end position="776"/>
    </location>
</feature>
<dbReference type="GO" id="GO:0009279">
    <property type="term" value="C:cell outer membrane"/>
    <property type="evidence" value="ECO:0007669"/>
    <property type="project" value="UniProtKB-SubCell"/>
</dbReference>
<dbReference type="Gene3D" id="3.55.50.30">
    <property type="match status" value="1"/>
</dbReference>
<dbReference type="PROSITE" id="PS52016">
    <property type="entry name" value="TONB_DEPENDENT_REC_3"/>
    <property type="match status" value="1"/>
</dbReference>
<dbReference type="Gene3D" id="2.40.170.20">
    <property type="entry name" value="TonB-dependent receptor, beta-barrel domain"/>
    <property type="match status" value="1"/>
</dbReference>
<evidence type="ECO:0000256" key="6">
    <source>
        <dbReference type="ARBA" id="ARBA00022692"/>
    </source>
</evidence>
<dbReference type="CDD" id="cd01347">
    <property type="entry name" value="ligand_gated_channel"/>
    <property type="match status" value="1"/>
</dbReference>
<dbReference type="SUPFAM" id="SSF56935">
    <property type="entry name" value="Porins"/>
    <property type="match status" value="1"/>
</dbReference>
<dbReference type="PATRIC" id="fig|544718.51.peg.622"/>
<keyword evidence="8" id="KW-0408">Iron</keyword>
<dbReference type="NCBIfam" id="TIGR01783">
    <property type="entry name" value="TonB-siderophor"/>
    <property type="match status" value="1"/>
</dbReference>
<dbReference type="InterPro" id="IPR010105">
    <property type="entry name" value="TonB_sidphr_rcpt"/>
</dbReference>
<sequence>MKRYIISSVTALFISTNTFADDISYSLEKQSLKNAIEAISKKANKQYLVDSSLLNGKSSNEIKNIKGTNNALIEVLKDSGLIFSIEDNVIIIKSRKTIENGTLLDEISVNTGKNGDSEVGYLVEDIKGIGVWGQRSLQDTPYTMSVISKDLIQNVQANDMSQIFKMNPITQDGGDQNGGNYKTVIRGFDSNNAVINGLPLADWNSFVVMEDLERVETISGATGFLYGGGRVGGAVNYITKKPTLENKRSIKIGNYGGEQYYGHIDLSGQIDEENIFGYRINALYQDGDSVADVGKEQKFVSLAFDYKPTDNFTLDLNYSHRELKRTKIKPVISIVNNSFRPNLDVSKGYTPDWLLTDEENDRLISNIKWDINDTFTLRSSFLYEEAERIMPAGQTILTRTDGLYDLIQFKYSTQTNEFKNYSGNIYLDNKFKTFGINHLLTIGYSESYSKSLFPKDFYRMEYLPGKDLNEIKNSDIPSVVIPNSNKIHYTPILQYKNILIGDDIVFNEQWSALIGANYATIIQKDYKNEVKVSTYEKSALTPTLSLMYKPFEDITTYITYIESLEQGTVVGTNYSNAGEVLDPLVSKQYEIGAKYSLFDEKALLTASLFRIEKSNQYSDNATPMPKYIQDGKQIHQGVEFIFSGKITDNLTLFGGGALMDIKIKEAEDKQIEGKKPTNAASKMAKLYAEYDIPMIKGLTISGGAYYTGEKYGDELNTDKIPSYTLYDAGLRYKTKLDKYPTTFLLNVSNITGEDYWASSNFLGDPRSVAFSMKMDF</sequence>
<keyword evidence="7 16" id="KW-0732">Signal</keyword>
<dbReference type="GO" id="GO:0015344">
    <property type="term" value="F:siderophore uptake transmembrane transporter activity"/>
    <property type="evidence" value="ECO:0007669"/>
    <property type="project" value="TreeGrafter"/>
</dbReference>
<organism evidence="19 20">
    <name type="scientific">Aliarcobacter thereius</name>
    <dbReference type="NCBI Taxonomy" id="544718"/>
    <lineage>
        <taxon>Bacteria</taxon>
        <taxon>Pseudomonadati</taxon>
        <taxon>Campylobacterota</taxon>
        <taxon>Epsilonproteobacteria</taxon>
        <taxon>Campylobacterales</taxon>
        <taxon>Arcobacteraceae</taxon>
        <taxon>Aliarcobacter</taxon>
    </lineage>
</organism>
<gene>
    <name evidence="19" type="primary">fcuA_1</name>
    <name evidence="19" type="ORF">AAX29_00637</name>
</gene>
<dbReference type="InterPro" id="IPR036942">
    <property type="entry name" value="Beta-barrel_TonB_sf"/>
</dbReference>
<evidence type="ECO:0000256" key="12">
    <source>
        <dbReference type="ARBA" id="ARBA00023170"/>
    </source>
</evidence>
<evidence type="ECO:0000256" key="16">
    <source>
        <dbReference type="SAM" id="SignalP"/>
    </source>
</evidence>
<evidence type="ECO:0000256" key="2">
    <source>
        <dbReference type="ARBA" id="ARBA00009810"/>
    </source>
</evidence>
<evidence type="ECO:0000256" key="4">
    <source>
        <dbReference type="ARBA" id="ARBA00022452"/>
    </source>
</evidence>
<dbReference type="RefSeq" id="WP_066185582.1">
    <property type="nucleotide sequence ID" value="NZ_LCUJ01000002.1"/>
</dbReference>
<dbReference type="OrthoDB" id="5346107at2"/>
<evidence type="ECO:0000259" key="17">
    <source>
        <dbReference type="Pfam" id="PF00593"/>
    </source>
</evidence>
<dbReference type="InterPro" id="IPR010917">
    <property type="entry name" value="TonB_rcpt_CS"/>
</dbReference>
<dbReference type="STRING" id="544718.AAX25_00439"/>
<comment type="caution">
    <text evidence="19">The sequence shown here is derived from an EMBL/GenBank/DDBJ whole genome shotgun (WGS) entry which is preliminary data.</text>
</comment>
<keyword evidence="10 15" id="KW-0798">TonB box</keyword>
<comment type="similarity">
    <text evidence="2 14 15">Belongs to the TonB-dependent receptor family.</text>
</comment>
<feature type="signal peptide" evidence="16">
    <location>
        <begin position="1"/>
        <end position="20"/>
    </location>
</feature>
<dbReference type="Pfam" id="PF07715">
    <property type="entry name" value="Plug"/>
    <property type="match status" value="1"/>
</dbReference>
<evidence type="ECO:0000313" key="20">
    <source>
        <dbReference type="Proteomes" id="UP000093281"/>
    </source>
</evidence>
<dbReference type="InterPro" id="IPR037066">
    <property type="entry name" value="Plug_dom_sf"/>
</dbReference>
<keyword evidence="13 14" id="KW-0998">Cell outer membrane</keyword>
<reference evidence="20" key="1">
    <citation type="submission" date="2015-05" db="EMBL/GenBank/DDBJ databases">
        <authorList>
            <person name="Rovetto F."/>
            <person name="Cocolin L."/>
            <person name="Illeghems K."/>
            <person name="Van Nieuwerburgh F."/>
            <person name="Houf K."/>
        </authorList>
    </citation>
    <scope>NUCLEOTIDE SEQUENCE [LARGE SCALE GENOMIC DNA]</scope>
    <source>
        <strain evidence="20">DU22</strain>
    </source>
</reference>
<dbReference type="GO" id="GO:0015891">
    <property type="term" value="P:siderophore transport"/>
    <property type="evidence" value="ECO:0007669"/>
    <property type="project" value="InterPro"/>
</dbReference>
<dbReference type="Gene3D" id="2.170.130.10">
    <property type="entry name" value="TonB-dependent receptor, plug domain"/>
    <property type="match status" value="1"/>
</dbReference>
<evidence type="ECO:0000256" key="3">
    <source>
        <dbReference type="ARBA" id="ARBA00022448"/>
    </source>
</evidence>
<evidence type="ECO:0000256" key="9">
    <source>
        <dbReference type="ARBA" id="ARBA00023065"/>
    </source>
</evidence>
<dbReference type="InterPro" id="IPR039426">
    <property type="entry name" value="TonB-dep_rcpt-like"/>
</dbReference>